<feature type="transmembrane region" description="Helical" evidence="5">
    <location>
        <begin position="43"/>
        <end position="62"/>
    </location>
</feature>
<dbReference type="GO" id="GO:0016020">
    <property type="term" value="C:membrane"/>
    <property type="evidence" value="ECO:0007669"/>
    <property type="project" value="UniProtKB-SubCell"/>
</dbReference>
<evidence type="ECO:0000256" key="5">
    <source>
        <dbReference type="SAM" id="Phobius"/>
    </source>
</evidence>
<organism evidence="6 7">
    <name type="scientific">Occallatibacter riparius</name>
    <dbReference type="NCBI Taxonomy" id="1002689"/>
    <lineage>
        <taxon>Bacteria</taxon>
        <taxon>Pseudomonadati</taxon>
        <taxon>Acidobacteriota</taxon>
        <taxon>Terriglobia</taxon>
        <taxon>Terriglobales</taxon>
        <taxon>Acidobacteriaceae</taxon>
        <taxon>Occallatibacter</taxon>
    </lineage>
</organism>
<name>A0A9J7BT40_9BACT</name>
<feature type="transmembrane region" description="Helical" evidence="5">
    <location>
        <begin position="69"/>
        <end position="89"/>
    </location>
</feature>
<evidence type="ECO:0000256" key="4">
    <source>
        <dbReference type="ARBA" id="ARBA00023136"/>
    </source>
</evidence>
<proteinExistence type="predicted"/>
<dbReference type="EMBL" id="CP093313">
    <property type="protein sequence ID" value="UWZ85753.1"/>
    <property type="molecule type" value="Genomic_DNA"/>
</dbReference>
<comment type="subcellular location">
    <subcellularLocation>
        <location evidence="1">Membrane</location>
        <topology evidence="1">Multi-pass membrane protein</topology>
    </subcellularLocation>
</comment>
<accession>A0A9J7BT40</accession>
<dbReference type="AlphaFoldDB" id="A0A9J7BT40"/>
<dbReference type="Proteomes" id="UP001059380">
    <property type="component" value="Chromosome"/>
</dbReference>
<feature type="transmembrane region" description="Helical" evidence="5">
    <location>
        <begin position="95"/>
        <end position="113"/>
    </location>
</feature>
<dbReference type="KEGG" id="orp:MOP44_07360"/>
<keyword evidence="7" id="KW-1185">Reference proteome</keyword>
<dbReference type="Pfam" id="PF13564">
    <property type="entry name" value="DoxX_2"/>
    <property type="match status" value="1"/>
</dbReference>
<keyword evidence="2 5" id="KW-0812">Transmembrane</keyword>
<evidence type="ECO:0000256" key="1">
    <source>
        <dbReference type="ARBA" id="ARBA00004141"/>
    </source>
</evidence>
<dbReference type="RefSeq" id="WP_260795349.1">
    <property type="nucleotide sequence ID" value="NZ_CP093313.1"/>
</dbReference>
<reference evidence="6" key="1">
    <citation type="submission" date="2021-04" db="EMBL/GenBank/DDBJ databases">
        <title>Phylogenetic analysis of Acidobacteriaceae.</title>
        <authorList>
            <person name="Qiu L."/>
            <person name="Zhang Q."/>
        </authorList>
    </citation>
    <scope>NUCLEOTIDE SEQUENCE</scope>
    <source>
        <strain evidence="6">DSM 25168</strain>
    </source>
</reference>
<keyword evidence="3 5" id="KW-1133">Transmembrane helix</keyword>
<evidence type="ECO:0000313" key="7">
    <source>
        <dbReference type="Proteomes" id="UP001059380"/>
    </source>
</evidence>
<protein>
    <submittedName>
        <fullName evidence="6">DoxX family protein</fullName>
    </submittedName>
</protein>
<evidence type="ECO:0000313" key="6">
    <source>
        <dbReference type="EMBL" id="UWZ85753.1"/>
    </source>
</evidence>
<gene>
    <name evidence="6" type="ORF">MOP44_07360</name>
</gene>
<evidence type="ECO:0000256" key="2">
    <source>
        <dbReference type="ARBA" id="ARBA00022692"/>
    </source>
</evidence>
<keyword evidence="4 5" id="KW-0472">Membrane</keyword>
<sequence length="116" mass="12591">MHLAYLIVIVLTASANIYAGICDFTLPKWIVTNIKRLELPLRWLPTLGVLKILGGLGLLAGIVVPPIGIAAAAGLVIYFVGAIVTVLRVRWYANLPFPIAWFTLALCAFVLCMRTA</sequence>
<evidence type="ECO:0000256" key="3">
    <source>
        <dbReference type="ARBA" id="ARBA00022989"/>
    </source>
</evidence>
<dbReference type="InterPro" id="IPR032808">
    <property type="entry name" value="DoxX"/>
</dbReference>